<proteinExistence type="inferred from homology"/>
<evidence type="ECO:0000256" key="3">
    <source>
        <dbReference type="SAM" id="Phobius"/>
    </source>
</evidence>
<dbReference type="GO" id="GO:0043107">
    <property type="term" value="P:type IV pilus-dependent motility"/>
    <property type="evidence" value="ECO:0007669"/>
    <property type="project" value="TreeGrafter"/>
</dbReference>
<dbReference type="KEGG" id="thes:FHQ07_05680"/>
<keyword evidence="3" id="KW-0472">Membrane</keyword>
<accession>A0A5B7ZQJ7</accession>
<dbReference type="InterPro" id="IPR012902">
    <property type="entry name" value="N_methyl_site"/>
</dbReference>
<evidence type="ECO:0000256" key="1">
    <source>
        <dbReference type="ARBA" id="ARBA00005233"/>
    </source>
</evidence>
<name>A0A5B7ZQJ7_9GAMM</name>
<protein>
    <submittedName>
        <fullName evidence="4">Prepilin-type N-terminal cleavage/methylation domain-containing protein</fullName>
    </submittedName>
</protein>
<dbReference type="Pfam" id="PF07963">
    <property type="entry name" value="N_methyl"/>
    <property type="match status" value="1"/>
</dbReference>
<evidence type="ECO:0000313" key="5">
    <source>
        <dbReference type="Proteomes" id="UP000308149"/>
    </source>
</evidence>
<dbReference type="OrthoDB" id="5767514at2"/>
<dbReference type="AlphaFoldDB" id="A0A5B7ZQJ7"/>
<dbReference type="PROSITE" id="PS00409">
    <property type="entry name" value="PROKAR_NTER_METHYL"/>
    <property type="match status" value="1"/>
</dbReference>
<comment type="similarity">
    <text evidence="1">Belongs to the N-Me-Phe pilin family.</text>
</comment>
<dbReference type="EMBL" id="CP040871">
    <property type="protein sequence ID" value="QDA56843.1"/>
    <property type="molecule type" value="Genomic_DNA"/>
</dbReference>
<reference evidence="4 5" key="1">
    <citation type="submission" date="2019-06" db="EMBL/GenBank/DDBJ databases">
        <title>Thermomonas aquatica sp. nov., isolated from an industrial wastewater treatment plant.</title>
        <authorList>
            <person name="Jeon J.H."/>
            <person name="Park D.-S."/>
        </authorList>
    </citation>
    <scope>NUCLEOTIDE SEQUENCE [LARGE SCALE GENOMIC DNA]</scope>
    <source>
        <strain evidence="4 5">SY21</strain>
    </source>
</reference>
<dbReference type="PANTHER" id="PTHR30093">
    <property type="entry name" value="GENERAL SECRETION PATHWAY PROTEIN G"/>
    <property type="match status" value="1"/>
</dbReference>
<dbReference type="InterPro" id="IPR045584">
    <property type="entry name" value="Pilin-like"/>
</dbReference>
<keyword evidence="3" id="KW-0812">Transmembrane</keyword>
<dbReference type="Proteomes" id="UP000308149">
    <property type="component" value="Chromosome"/>
</dbReference>
<evidence type="ECO:0000256" key="2">
    <source>
        <dbReference type="ARBA" id="ARBA00022481"/>
    </source>
</evidence>
<organism evidence="4 5">
    <name type="scientific">Thermomonas aquatica</name>
    <dbReference type="NCBI Taxonomy" id="2202149"/>
    <lineage>
        <taxon>Bacteria</taxon>
        <taxon>Pseudomonadati</taxon>
        <taxon>Pseudomonadota</taxon>
        <taxon>Gammaproteobacteria</taxon>
        <taxon>Lysobacterales</taxon>
        <taxon>Lysobacteraceae</taxon>
        <taxon>Thermomonas</taxon>
    </lineage>
</organism>
<feature type="transmembrane region" description="Helical" evidence="3">
    <location>
        <begin position="7"/>
        <end position="31"/>
    </location>
</feature>
<sequence length="109" mass="11602">MRGIARGFTLIELMIVVAIIAILAAIALPAYNNYRIRSAENACLAEATNYARFSLTAIYNDITPQAPVIGACASIDTVVDVNTDIEAVPQSPGNRHTNCDMNSASCSLN</sequence>
<gene>
    <name evidence="4" type="ORF">FHQ07_05680</name>
</gene>
<dbReference type="NCBIfam" id="TIGR02532">
    <property type="entry name" value="IV_pilin_GFxxxE"/>
    <property type="match status" value="1"/>
</dbReference>
<keyword evidence="3" id="KW-1133">Transmembrane helix</keyword>
<dbReference type="SUPFAM" id="SSF54523">
    <property type="entry name" value="Pili subunits"/>
    <property type="match status" value="1"/>
</dbReference>
<dbReference type="Gene3D" id="3.30.700.10">
    <property type="entry name" value="Glycoprotein, Type 4 Pilin"/>
    <property type="match status" value="1"/>
</dbReference>
<keyword evidence="2" id="KW-0488">Methylation</keyword>
<dbReference type="PANTHER" id="PTHR30093:SF34">
    <property type="entry name" value="PREPILIN PEPTIDASE-DEPENDENT PROTEIN D"/>
    <property type="match status" value="1"/>
</dbReference>
<keyword evidence="5" id="KW-1185">Reference proteome</keyword>
<dbReference type="GO" id="GO:0044096">
    <property type="term" value="C:type IV pilus"/>
    <property type="evidence" value="ECO:0007669"/>
    <property type="project" value="TreeGrafter"/>
</dbReference>
<evidence type="ECO:0000313" key="4">
    <source>
        <dbReference type="EMBL" id="QDA56843.1"/>
    </source>
</evidence>